<sequence>MASETVTLGKIGAPYGVKGWFKVTSYTEELDGIFDYSPWLLLQGGEVKEYTVEHWKHHNKSLVAKLEGVDDRDAAEAIKNLEISVDSEVLPQLDEDEFYWRELIGMTVVNTKGYDFGKIEQMFETGANDVMVVKANVKDAFGQKQRMIPYLYEQVVLDVDREARTVTVDWDPGF</sequence>
<evidence type="ECO:0000256" key="2">
    <source>
        <dbReference type="ARBA" id="ARBA00022517"/>
    </source>
</evidence>
<reference evidence="8" key="1">
    <citation type="submission" date="2023-01" db="EMBL/GenBank/DDBJ databases">
        <title>Complete genome sequence of Planctobacterium marinum strain Dej080120_11.</title>
        <authorList>
            <person name="Ueki S."/>
            <person name="Maruyama F."/>
        </authorList>
    </citation>
    <scope>NUCLEOTIDE SEQUENCE</scope>
    <source>
        <strain evidence="8">Dej080120_11</strain>
    </source>
</reference>
<dbReference type="RefSeq" id="WP_338292260.1">
    <property type="nucleotide sequence ID" value="NZ_AP027272.1"/>
</dbReference>
<dbReference type="GO" id="GO:0005737">
    <property type="term" value="C:cytoplasm"/>
    <property type="evidence" value="ECO:0007669"/>
    <property type="project" value="UniProtKB-SubCell"/>
</dbReference>
<evidence type="ECO:0000256" key="3">
    <source>
        <dbReference type="ARBA" id="ARBA00022552"/>
    </source>
</evidence>
<dbReference type="NCBIfam" id="TIGR02273">
    <property type="entry name" value="16S_RimM"/>
    <property type="match status" value="1"/>
</dbReference>
<evidence type="ECO:0000259" key="7">
    <source>
        <dbReference type="Pfam" id="PF05239"/>
    </source>
</evidence>
<keyword evidence="2 5" id="KW-0690">Ribosome biogenesis</keyword>
<evidence type="ECO:0000256" key="4">
    <source>
        <dbReference type="ARBA" id="ARBA00023186"/>
    </source>
</evidence>
<dbReference type="SUPFAM" id="SSF50346">
    <property type="entry name" value="PRC-barrel domain"/>
    <property type="match status" value="1"/>
</dbReference>
<feature type="domain" description="PRC-barrel" evidence="7">
    <location>
        <begin position="95"/>
        <end position="169"/>
    </location>
</feature>
<dbReference type="Proteomes" id="UP001333710">
    <property type="component" value="Chromosome"/>
</dbReference>
<feature type="domain" description="RimM N-terminal" evidence="6">
    <location>
        <begin position="8"/>
        <end position="88"/>
    </location>
</feature>
<comment type="domain">
    <text evidence="5">The PRC barrel domain binds ribosomal protein uS19.</text>
</comment>
<comment type="function">
    <text evidence="5">An accessory protein needed during the final step in the assembly of 30S ribosomal subunit, possibly for assembly of the head region. Essential for efficient processing of 16S rRNA. May be needed both before and after RbfA during the maturation of 16S rRNA. It has affinity for free ribosomal 30S subunits but not for 70S ribosomes.</text>
</comment>
<accession>A0AA48KU95</accession>
<keyword evidence="3 5" id="KW-0698">rRNA processing</keyword>
<dbReference type="KEGG" id="pmaw:MACH26_17510"/>
<evidence type="ECO:0000313" key="8">
    <source>
        <dbReference type="EMBL" id="BDX06230.1"/>
    </source>
</evidence>
<dbReference type="Gene3D" id="2.40.30.60">
    <property type="entry name" value="RimM"/>
    <property type="match status" value="1"/>
</dbReference>
<proteinExistence type="inferred from homology"/>
<evidence type="ECO:0000259" key="6">
    <source>
        <dbReference type="Pfam" id="PF01782"/>
    </source>
</evidence>
<evidence type="ECO:0000313" key="9">
    <source>
        <dbReference type="Proteomes" id="UP001333710"/>
    </source>
</evidence>
<dbReference type="InterPro" id="IPR027275">
    <property type="entry name" value="PRC-brl_dom"/>
</dbReference>
<comment type="similarity">
    <text evidence="5">Belongs to the RimM family.</text>
</comment>
<keyword evidence="4 5" id="KW-0143">Chaperone</keyword>
<dbReference type="InterPro" id="IPR002676">
    <property type="entry name" value="RimM_N"/>
</dbReference>
<keyword evidence="9" id="KW-1185">Reference proteome</keyword>
<name>A0AA48KU95_9ALTE</name>
<dbReference type="InterPro" id="IPR009000">
    <property type="entry name" value="Transl_B-barrel_sf"/>
</dbReference>
<dbReference type="GO" id="GO:0043022">
    <property type="term" value="F:ribosome binding"/>
    <property type="evidence" value="ECO:0007669"/>
    <property type="project" value="InterPro"/>
</dbReference>
<dbReference type="InterPro" id="IPR011961">
    <property type="entry name" value="RimM"/>
</dbReference>
<protein>
    <recommendedName>
        <fullName evidence="5">Ribosome maturation factor RimM</fullName>
    </recommendedName>
</protein>
<dbReference type="Pfam" id="PF01782">
    <property type="entry name" value="RimM"/>
    <property type="match status" value="1"/>
</dbReference>
<comment type="subunit">
    <text evidence="5">Binds ribosomal protein uS19.</text>
</comment>
<dbReference type="PANTHER" id="PTHR33692:SF1">
    <property type="entry name" value="RIBOSOME MATURATION FACTOR RIMM"/>
    <property type="match status" value="1"/>
</dbReference>
<dbReference type="InterPro" id="IPR011033">
    <property type="entry name" value="PRC_barrel-like_sf"/>
</dbReference>
<dbReference type="GO" id="GO:0005840">
    <property type="term" value="C:ribosome"/>
    <property type="evidence" value="ECO:0007669"/>
    <property type="project" value="InterPro"/>
</dbReference>
<evidence type="ECO:0000256" key="1">
    <source>
        <dbReference type="ARBA" id="ARBA00022490"/>
    </source>
</evidence>
<dbReference type="PANTHER" id="PTHR33692">
    <property type="entry name" value="RIBOSOME MATURATION FACTOR RIMM"/>
    <property type="match status" value="1"/>
</dbReference>
<evidence type="ECO:0000256" key="5">
    <source>
        <dbReference type="HAMAP-Rule" id="MF_00014"/>
    </source>
</evidence>
<dbReference type="HAMAP" id="MF_00014">
    <property type="entry name" value="Ribosome_mat_RimM"/>
    <property type="match status" value="1"/>
</dbReference>
<dbReference type="EMBL" id="AP027272">
    <property type="protein sequence ID" value="BDX06230.1"/>
    <property type="molecule type" value="Genomic_DNA"/>
</dbReference>
<dbReference type="InterPro" id="IPR036976">
    <property type="entry name" value="RimM_N_sf"/>
</dbReference>
<dbReference type="SUPFAM" id="SSF50447">
    <property type="entry name" value="Translation proteins"/>
    <property type="match status" value="1"/>
</dbReference>
<gene>
    <name evidence="5 8" type="primary">rimM</name>
    <name evidence="8" type="ORF">MACH26_17510</name>
</gene>
<dbReference type="Gene3D" id="2.30.30.240">
    <property type="entry name" value="PRC-barrel domain"/>
    <property type="match status" value="1"/>
</dbReference>
<dbReference type="GO" id="GO:0042274">
    <property type="term" value="P:ribosomal small subunit biogenesis"/>
    <property type="evidence" value="ECO:0007669"/>
    <property type="project" value="UniProtKB-UniRule"/>
</dbReference>
<comment type="subcellular location">
    <subcellularLocation>
        <location evidence="5">Cytoplasm</location>
    </subcellularLocation>
</comment>
<dbReference type="Pfam" id="PF05239">
    <property type="entry name" value="PRC"/>
    <property type="match status" value="1"/>
</dbReference>
<keyword evidence="1 5" id="KW-0963">Cytoplasm</keyword>
<organism evidence="8 9">
    <name type="scientific">Planctobacterium marinum</name>
    <dbReference type="NCBI Taxonomy" id="1631968"/>
    <lineage>
        <taxon>Bacteria</taxon>
        <taxon>Pseudomonadati</taxon>
        <taxon>Pseudomonadota</taxon>
        <taxon>Gammaproteobacteria</taxon>
        <taxon>Alteromonadales</taxon>
        <taxon>Alteromonadaceae</taxon>
        <taxon>Planctobacterium</taxon>
    </lineage>
</organism>
<dbReference type="GO" id="GO:0006364">
    <property type="term" value="P:rRNA processing"/>
    <property type="evidence" value="ECO:0007669"/>
    <property type="project" value="UniProtKB-UniRule"/>
</dbReference>
<dbReference type="AlphaFoldDB" id="A0AA48KU95"/>